<feature type="transmembrane region" description="Helical" evidence="2">
    <location>
        <begin position="20"/>
        <end position="51"/>
    </location>
</feature>
<feature type="region of interest" description="Disordered" evidence="1">
    <location>
        <begin position="804"/>
        <end position="841"/>
    </location>
</feature>
<feature type="compositionally biased region" description="Low complexity" evidence="1">
    <location>
        <begin position="468"/>
        <end position="486"/>
    </location>
</feature>
<accession>A0A7C9JCZ2</accession>
<keyword evidence="3" id="KW-0645">Protease</keyword>
<proteinExistence type="predicted"/>
<dbReference type="AlphaFoldDB" id="A0A7C9JCZ2"/>
<protein>
    <submittedName>
        <fullName evidence="3">Aminopeptidase</fullName>
    </submittedName>
</protein>
<gene>
    <name evidence="3" type="ORF">D1639_03135</name>
</gene>
<keyword evidence="2" id="KW-0812">Transmembrane</keyword>
<evidence type="ECO:0000313" key="3">
    <source>
        <dbReference type="EMBL" id="NBI34039.1"/>
    </source>
</evidence>
<dbReference type="GO" id="GO:0004177">
    <property type="term" value="F:aminopeptidase activity"/>
    <property type="evidence" value="ECO:0007669"/>
    <property type="project" value="UniProtKB-KW"/>
</dbReference>
<evidence type="ECO:0000256" key="2">
    <source>
        <dbReference type="SAM" id="Phobius"/>
    </source>
</evidence>
<keyword evidence="3" id="KW-0031">Aminopeptidase</keyword>
<evidence type="ECO:0000256" key="1">
    <source>
        <dbReference type="SAM" id="MobiDB-lite"/>
    </source>
</evidence>
<name>A0A7C9JCZ2_9BACT</name>
<dbReference type="Gene3D" id="3.40.630.10">
    <property type="entry name" value="Zn peptidases"/>
    <property type="match status" value="1"/>
</dbReference>
<sequence length="1052" mass="109909">MEDFESAPSPDLPRAICCGLSLVVVLLSFFLPVLWPAAVAVTLVAGALFILEELDRPVLSRFLGKGVSQNVVARYEPGYSEQAGGTRRRKVILVARYDSGKVRAELREPFLSVLPILQKGTAMSMALLPVLALVRFVGVGEEGDAFALVLTALMAIACLFCLLTLVISIMHKVAHYNDAANCNASGVAVMLEVAKRVGTGRIPEAEIAAQQESAQPLVHGQEAAYAADVVPQGAELVYEVAENASPALGNSGRMHAGSSHTAHPNSAVGAAAGRQGAVSAAAVAAGRPTDGLAAAKAAIAALTGQPVEGAATVFAEVVDSAAAPLAASPAPAASIVGVTPAASAAPADDAADFVADEAYAQEIQELQSVPAASAQPSSQPAVPDWYAEAQKKAKRQEPPTRPVQRSRYADALDQAVVESNGHFAEANLIVEQRLEETLSAGREEIREVKAPQWTLSDNRAAVSAPETAPQDSASAVAPSDAPEPSETVALPQWLNAVAGAKEEAQDAAAQRTAHRVDVTRAPLDASGRIDISLVPDTPQAAPRPITLPSIGVSAANLAPITEMPKQRAPLAEEGVAPTAKSLLSMLPSITLDDIAAEHAQTGSDSAASDGSVASALAGMPSLGKTGSVGIPLRSTMAGLSGAIPAVSASPSNTSSFAPVAGALVNEALSQEAAAVAVVQDVAPVAPAEPSLPGATVSFAPVGERLSAEAGGDFIIDDADDSDYVTSQSGVGTFGGPAYVEMPKSRMQRFFGKFRHNQEPDEFEEVSAQEWLNVDESFDARTVGAQRGSWDSFRTEDPADAALGAQRSSQPFAGQPQSGSFAAGGSFVEPETQEAPEPKHPWRVRRDRNEFGIDGFEDDWSGGAYTPRRLENGDLDSRDIAEEAALAAAGRAEVSEELRQIYQFRNPDLNIEIWFVALGSELSGNSGMRAFMAEHQQDLRGSVIVELSSLGAGDMCVVSDEGRLRSVKVPSRMTRYIRKASQATGVSVGSAKMKWHESAASYATKQGCQAMHLCGVAGQKPAFFAQMDDVLDNVDEALLEENATFVMELLKNI</sequence>
<keyword evidence="2" id="KW-1133">Transmembrane helix</keyword>
<feature type="transmembrane region" description="Helical" evidence="2">
    <location>
        <begin position="145"/>
        <end position="167"/>
    </location>
</feature>
<feature type="compositionally biased region" description="Polar residues" evidence="1">
    <location>
        <begin position="805"/>
        <end position="819"/>
    </location>
</feature>
<organism evidence="3">
    <name type="scientific">Muribaculaceae bacterium Z82</name>
    <dbReference type="NCBI Taxonomy" id="2304548"/>
    <lineage>
        <taxon>Bacteria</taxon>
        <taxon>Pseudomonadati</taxon>
        <taxon>Bacteroidota</taxon>
        <taxon>Bacteroidia</taxon>
        <taxon>Bacteroidales</taxon>
        <taxon>Muribaculaceae</taxon>
    </lineage>
</organism>
<dbReference type="EMBL" id="QWKH01000012">
    <property type="protein sequence ID" value="NBI34039.1"/>
    <property type="molecule type" value="Genomic_DNA"/>
</dbReference>
<keyword evidence="3" id="KW-0378">Hydrolase</keyword>
<feature type="transmembrane region" description="Helical" evidence="2">
    <location>
        <begin position="120"/>
        <end position="139"/>
    </location>
</feature>
<comment type="caution">
    <text evidence="3">The sequence shown here is derived from an EMBL/GenBank/DDBJ whole genome shotgun (WGS) entry which is preliminary data.</text>
</comment>
<reference evidence="3" key="1">
    <citation type="submission" date="2018-08" db="EMBL/GenBank/DDBJ databases">
        <title>Murine metabolic-syndrome-specific gut microbial biobank.</title>
        <authorList>
            <person name="Liu C."/>
        </authorList>
    </citation>
    <scope>NUCLEOTIDE SEQUENCE [LARGE SCALE GENOMIC DNA]</scope>
    <source>
        <strain evidence="3">Z82</strain>
    </source>
</reference>
<keyword evidence="2" id="KW-0472">Membrane</keyword>
<feature type="region of interest" description="Disordered" evidence="1">
    <location>
        <begin position="457"/>
        <end position="486"/>
    </location>
</feature>